<dbReference type="Proteomes" id="UP000199215">
    <property type="component" value="Unassembled WGS sequence"/>
</dbReference>
<accession>A0A1H6HR56</accession>
<keyword evidence="3" id="KW-1185">Reference proteome</keyword>
<dbReference type="OrthoDB" id="342771at2157"/>
<feature type="transmembrane region" description="Helical" evidence="1">
    <location>
        <begin position="129"/>
        <end position="146"/>
    </location>
</feature>
<dbReference type="InterPro" id="IPR019206">
    <property type="entry name" value="DUF2085_TM"/>
</dbReference>
<keyword evidence="1" id="KW-1133">Transmembrane helix</keyword>
<reference evidence="2 3" key="1">
    <citation type="submission" date="2016-10" db="EMBL/GenBank/DDBJ databases">
        <authorList>
            <person name="de Groot N.N."/>
        </authorList>
    </citation>
    <scope>NUCLEOTIDE SEQUENCE [LARGE SCALE GENOMIC DNA]</scope>
    <source>
        <strain evidence="2 3">IBRC-M10418</strain>
    </source>
</reference>
<feature type="transmembrane region" description="Helical" evidence="1">
    <location>
        <begin position="72"/>
        <end position="90"/>
    </location>
</feature>
<evidence type="ECO:0000313" key="3">
    <source>
        <dbReference type="Proteomes" id="UP000199215"/>
    </source>
</evidence>
<sequence>MDRDVLTRELRAGLAETRRYLLSHHKPAEYDRCHRISIGSLTLRLCARCSGIYPGIMAGIALGIGGWLQGPIGLLVIAVFPIAALVDWALTAGDPGAGSNRIRTVTGLLLGIAYGLGMHRLLLDGDLRILAIGVGYAAVVLLMLRIHPGSPVGTP</sequence>
<name>A0A1H6HR56_9EURY</name>
<dbReference type="STRING" id="1267564.SAMN05192561_10148"/>
<organism evidence="2 3">
    <name type="scientific">Halopenitus malekzadehii</name>
    <dbReference type="NCBI Taxonomy" id="1267564"/>
    <lineage>
        <taxon>Archaea</taxon>
        <taxon>Methanobacteriati</taxon>
        <taxon>Methanobacteriota</taxon>
        <taxon>Stenosarchaea group</taxon>
        <taxon>Halobacteria</taxon>
        <taxon>Halobacteriales</taxon>
        <taxon>Haloferacaceae</taxon>
        <taxon>Halopenitus</taxon>
    </lineage>
</organism>
<keyword evidence="1" id="KW-0812">Transmembrane</keyword>
<gene>
    <name evidence="2" type="ORF">SAMN05192561_10148</name>
</gene>
<evidence type="ECO:0000256" key="1">
    <source>
        <dbReference type="SAM" id="Phobius"/>
    </source>
</evidence>
<keyword evidence="1" id="KW-0472">Membrane</keyword>
<dbReference type="RefSeq" id="WP_092815372.1">
    <property type="nucleotide sequence ID" value="NZ_FNWU01000001.1"/>
</dbReference>
<evidence type="ECO:0000313" key="2">
    <source>
        <dbReference type="EMBL" id="SEH36668.1"/>
    </source>
</evidence>
<feature type="transmembrane region" description="Helical" evidence="1">
    <location>
        <begin position="102"/>
        <end position="123"/>
    </location>
</feature>
<protein>
    <submittedName>
        <fullName evidence="2">Predicted membrane protein</fullName>
    </submittedName>
</protein>
<proteinExistence type="predicted"/>
<dbReference type="Pfam" id="PF09858">
    <property type="entry name" value="DUF2085"/>
    <property type="match status" value="1"/>
</dbReference>
<dbReference type="EMBL" id="FNWU01000001">
    <property type="protein sequence ID" value="SEH36668.1"/>
    <property type="molecule type" value="Genomic_DNA"/>
</dbReference>
<dbReference type="AlphaFoldDB" id="A0A1H6HR56"/>